<sequence length="524" mass="60749">MEVLRSEENRFHSTSTDQGMEITCIGEHESQFYDGCESALEKLFEGCTKNPGHANFIPVNTFGLEHLPEGYRDTNVLHELVKAIAELTVRIQVNTVSPYRPEFWPESTVPYPCFGLKEREIIRTGSGRIRSVIKYDNGYNKFDGKHKKDHTACTCHKCQQSDVPCTIWWEAELLTATSLVFDDEEVRSSSCRLFYDTPDSPVVSLDKITVDNVNIVEDRCLLICVSCDVALMERLEKTVELFDELMWDVHDRYKASRDVDKLTFVVSHPHGYLKQVSIGQWKNVYQFIRPRKLVLDEPPLKLTIVHGRRQFPVCLKLAENENGDRISMRHLAEKITCETGLRPRDQKYYYKDLTWENPDMGPWSPALRDMGIKNGDKIHLVNFQKPYCDWHEISTLDDIVKENAACTKELHMLFYKLHGINEGFVDGNNQTMAFNTLKEKFETLKCTFLEQIQVLNTLNFDHRNAVGQARRRQLLDQIQRQIDQCTGVSNTIFHKFAQGHYLANVGRIFPRDIRTRPSFNKWAN</sequence>
<protein>
    <submittedName>
        <fullName evidence="2">Uncharacterized protein LOC106071122</fullName>
    </submittedName>
</protein>
<name>A0A9W3BDH5_BIOGL</name>
<organism evidence="1 2">
    <name type="scientific">Biomphalaria glabrata</name>
    <name type="common">Bloodfluke planorb</name>
    <name type="synonym">Freshwater snail</name>
    <dbReference type="NCBI Taxonomy" id="6526"/>
    <lineage>
        <taxon>Eukaryota</taxon>
        <taxon>Metazoa</taxon>
        <taxon>Spiralia</taxon>
        <taxon>Lophotrochozoa</taxon>
        <taxon>Mollusca</taxon>
        <taxon>Gastropoda</taxon>
        <taxon>Heterobranchia</taxon>
        <taxon>Euthyneura</taxon>
        <taxon>Panpulmonata</taxon>
        <taxon>Hygrophila</taxon>
        <taxon>Lymnaeoidea</taxon>
        <taxon>Planorbidae</taxon>
        <taxon>Biomphalaria</taxon>
    </lineage>
</organism>
<accession>A0A9W3BDH5</accession>
<dbReference type="GeneID" id="106071122"/>
<evidence type="ECO:0000313" key="2">
    <source>
        <dbReference type="RefSeq" id="XP_055897476.1"/>
    </source>
</evidence>
<dbReference type="RefSeq" id="XP_055897476.1">
    <property type="nucleotide sequence ID" value="XM_056041501.1"/>
</dbReference>
<proteinExistence type="predicted"/>
<gene>
    <name evidence="2" type="primary">LOC106071122</name>
</gene>
<keyword evidence="1" id="KW-1185">Reference proteome</keyword>
<dbReference type="SUPFAM" id="SSF63491">
    <property type="entry name" value="BAG domain"/>
    <property type="match status" value="1"/>
</dbReference>
<evidence type="ECO:0000313" key="1">
    <source>
        <dbReference type="Proteomes" id="UP001165740"/>
    </source>
</evidence>
<dbReference type="Gene3D" id="1.20.58.120">
    <property type="entry name" value="BAG domain"/>
    <property type="match status" value="1"/>
</dbReference>
<dbReference type="AlphaFoldDB" id="A0A9W3BDH5"/>
<reference evidence="2" key="1">
    <citation type="submission" date="2025-08" db="UniProtKB">
        <authorList>
            <consortium name="RefSeq"/>
        </authorList>
    </citation>
    <scope>IDENTIFICATION</scope>
</reference>
<dbReference type="OrthoDB" id="6130158at2759"/>
<dbReference type="Proteomes" id="UP001165740">
    <property type="component" value="Chromosome 9"/>
</dbReference>
<dbReference type="InterPro" id="IPR036533">
    <property type="entry name" value="BAG_dom_sf"/>
</dbReference>
<dbReference type="Gene3D" id="3.10.20.90">
    <property type="entry name" value="Phosphatidylinositol 3-kinase Catalytic Subunit, Chain A, domain 1"/>
    <property type="match status" value="1"/>
</dbReference>
<dbReference type="GO" id="GO:0051087">
    <property type="term" value="F:protein-folding chaperone binding"/>
    <property type="evidence" value="ECO:0007669"/>
    <property type="project" value="InterPro"/>
</dbReference>